<reference evidence="2" key="1">
    <citation type="journal article" date="2019" name="Sci. Rep.">
        <title>Draft genome of Tanacetum cinerariifolium, the natural source of mosquito coil.</title>
        <authorList>
            <person name="Yamashiro T."/>
            <person name="Shiraishi A."/>
            <person name="Satake H."/>
            <person name="Nakayama K."/>
        </authorList>
    </citation>
    <scope>NUCLEOTIDE SEQUENCE</scope>
</reference>
<feature type="compositionally biased region" description="Basic and acidic residues" evidence="1">
    <location>
        <begin position="69"/>
        <end position="84"/>
    </location>
</feature>
<comment type="caution">
    <text evidence="2">The sequence shown here is derived from an EMBL/GenBank/DDBJ whole genome shotgun (WGS) entry which is preliminary data.</text>
</comment>
<protein>
    <submittedName>
        <fullName evidence="2">Uncharacterized protein</fullName>
    </submittedName>
</protein>
<organism evidence="2">
    <name type="scientific">Tanacetum cinerariifolium</name>
    <name type="common">Dalmatian daisy</name>
    <name type="synonym">Chrysanthemum cinerariifolium</name>
    <dbReference type="NCBI Taxonomy" id="118510"/>
    <lineage>
        <taxon>Eukaryota</taxon>
        <taxon>Viridiplantae</taxon>
        <taxon>Streptophyta</taxon>
        <taxon>Embryophyta</taxon>
        <taxon>Tracheophyta</taxon>
        <taxon>Spermatophyta</taxon>
        <taxon>Magnoliopsida</taxon>
        <taxon>eudicotyledons</taxon>
        <taxon>Gunneridae</taxon>
        <taxon>Pentapetalae</taxon>
        <taxon>asterids</taxon>
        <taxon>campanulids</taxon>
        <taxon>Asterales</taxon>
        <taxon>Asteraceae</taxon>
        <taxon>Asteroideae</taxon>
        <taxon>Anthemideae</taxon>
        <taxon>Anthemidinae</taxon>
        <taxon>Tanacetum</taxon>
    </lineage>
</organism>
<dbReference type="EMBL" id="BKCJ010355315">
    <property type="protein sequence ID" value="GFA01065.1"/>
    <property type="molecule type" value="Genomic_DNA"/>
</dbReference>
<accession>A0A699J1W3</accession>
<dbReference type="AlphaFoldDB" id="A0A699J1W3"/>
<sequence>GFLVGGGLWCRGSGGGSWGDEGGGGVAWSRCGVAVKGSGGCGGFMVVLASVVAVAVAARGWGGDSVVGEAREGERDNRSGRSEGGEQFWVRRKKPAGKVFRRRQRGGWWPAGVEMGRVVFVCVCILF</sequence>
<name>A0A699J1W3_TANCI</name>
<gene>
    <name evidence="2" type="ORF">Tci_573037</name>
</gene>
<evidence type="ECO:0000256" key="1">
    <source>
        <dbReference type="SAM" id="MobiDB-lite"/>
    </source>
</evidence>
<feature type="region of interest" description="Disordered" evidence="1">
    <location>
        <begin position="66"/>
        <end position="90"/>
    </location>
</feature>
<evidence type="ECO:0000313" key="2">
    <source>
        <dbReference type="EMBL" id="GFA01065.1"/>
    </source>
</evidence>
<feature type="non-terminal residue" evidence="2">
    <location>
        <position position="1"/>
    </location>
</feature>
<proteinExistence type="predicted"/>